<keyword evidence="1" id="KW-0732">Signal</keyword>
<dbReference type="Gene3D" id="2.30.140.50">
    <property type="entry name" value="Protein of unknown function DUF2790"/>
    <property type="match status" value="1"/>
</dbReference>
<dbReference type="EMBL" id="JAHWXS010000016">
    <property type="protein sequence ID" value="MFK5734959.1"/>
    <property type="molecule type" value="Genomic_DNA"/>
</dbReference>
<evidence type="ECO:0000313" key="4">
    <source>
        <dbReference type="EMBL" id="MFK5734959.1"/>
    </source>
</evidence>
<reference evidence="2" key="2">
    <citation type="journal article" date="2020" name="Microorganisms">
        <title>Reliable Identification of Environmental Pseudomonas Isolates Using the rpoD Gene.</title>
        <authorList>
            <consortium name="The Broad Institute Genome Sequencing Platform"/>
            <person name="Girard L."/>
            <person name="Lood C."/>
            <person name="Rokni-Zadeh H."/>
            <person name="van Noort V."/>
            <person name="Lavigne R."/>
            <person name="De Mot R."/>
        </authorList>
    </citation>
    <scope>NUCLEOTIDE SEQUENCE</scope>
    <source>
        <strain evidence="2">SWRI10</strain>
    </source>
</reference>
<organism evidence="2">
    <name type="scientific">Pseudomonas urmiensis</name>
    <dbReference type="NCBI Taxonomy" id="2745493"/>
    <lineage>
        <taxon>Bacteria</taxon>
        <taxon>Pseudomonadati</taxon>
        <taxon>Pseudomonadota</taxon>
        <taxon>Gammaproteobacteria</taxon>
        <taxon>Pseudomonadales</taxon>
        <taxon>Pseudomonadaceae</taxon>
        <taxon>Pseudomonas</taxon>
    </lineage>
</organism>
<evidence type="ECO:0000313" key="5">
    <source>
        <dbReference type="Proteomes" id="UP001621534"/>
    </source>
</evidence>
<proteinExistence type="predicted"/>
<dbReference type="AlphaFoldDB" id="A0A923FUS9"/>
<protein>
    <submittedName>
        <fullName evidence="2">DUF2790 domain-containing protein</fullName>
    </submittedName>
</protein>
<reference evidence="2" key="3">
    <citation type="submission" date="2020-07" db="EMBL/GenBank/DDBJ databases">
        <authorList>
            <person name="Lood C."/>
            <person name="Girard L."/>
        </authorList>
    </citation>
    <scope>NUCLEOTIDE SEQUENCE</scope>
    <source>
        <strain evidence="2">SWRI10</strain>
    </source>
</reference>
<accession>A0A923FUS9</accession>
<sequence length="83" mass="8850">MTLRKSFAIAATTFAIASSASAFAQSGEVRAYHYGMDIDQVISVQAPANPQGHSSTATLTYRDSNGQVHQVSYSQPNTLANQN</sequence>
<feature type="signal peptide" evidence="1">
    <location>
        <begin position="1"/>
        <end position="24"/>
    </location>
</feature>
<gene>
    <name evidence="2" type="ORF">HU737_01790</name>
    <name evidence="3" type="ORF">HU737_021970</name>
    <name evidence="4" type="ORF">KW869_15600</name>
</gene>
<dbReference type="Pfam" id="PF10976">
    <property type="entry name" value="DUF2790"/>
    <property type="match status" value="1"/>
</dbReference>
<reference evidence="3" key="4">
    <citation type="submission" date="2021-06" db="EMBL/GenBank/DDBJ databases">
        <title>Updating the genus Pseudomonas: Description of 43 new species and partition of the Pseudomonas putida group.</title>
        <authorList>
            <person name="Girard L."/>
            <person name="Lood C."/>
            <person name="Vandamme P."/>
            <person name="Rokni-Zadeh H."/>
            <person name="Van Noort V."/>
            <person name="Hofte M."/>
            <person name="Lavigne R."/>
            <person name="De Mot R."/>
        </authorList>
    </citation>
    <scope>NUCLEOTIDE SEQUENCE</scope>
    <source>
        <strain evidence="3">SWRI10</strain>
    </source>
</reference>
<dbReference type="Proteomes" id="UP000599879">
    <property type="component" value="Unassembled WGS sequence"/>
</dbReference>
<reference evidence="4 5" key="1">
    <citation type="journal article" date="2012" name="Plant Soil">
        <title>Screening of plant growth-promoting traits in arsenic-resistant bacteria isolated from the rhizosphere of soybean plants from Argentinean agricultural soil.</title>
        <authorList>
            <person name="Wevar Oller A.L."/>
            <person name="Talano M.A."/>
            <person name="Agostini E."/>
        </authorList>
    </citation>
    <scope>NUCLEOTIDE SEQUENCE [LARGE SCALE GENOMIC DNA]</scope>
    <source>
        <strain evidence="4 5">AW4</strain>
    </source>
</reference>
<evidence type="ECO:0000313" key="2">
    <source>
        <dbReference type="EMBL" id="MBC3439393.1"/>
    </source>
</evidence>
<dbReference type="Proteomes" id="UP001621534">
    <property type="component" value="Unassembled WGS sequence"/>
</dbReference>
<dbReference type="EMBL" id="JABWRE020000001">
    <property type="protein sequence ID" value="MBV4538626.1"/>
    <property type="molecule type" value="Genomic_DNA"/>
</dbReference>
<dbReference type="EMBL" id="JABWRE010000001">
    <property type="protein sequence ID" value="MBC3439393.1"/>
    <property type="molecule type" value="Genomic_DNA"/>
</dbReference>
<dbReference type="RefSeq" id="WP_186552975.1">
    <property type="nucleotide sequence ID" value="NZ_JABWRE020000001.1"/>
</dbReference>
<evidence type="ECO:0000256" key="1">
    <source>
        <dbReference type="SAM" id="SignalP"/>
    </source>
</evidence>
<evidence type="ECO:0000313" key="3">
    <source>
        <dbReference type="EMBL" id="MBV4538626.1"/>
    </source>
</evidence>
<comment type="caution">
    <text evidence="2">The sequence shown here is derived from an EMBL/GenBank/DDBJ whole genome shotgun (WGS) entry which is preliminary data.</text>
</comment>
<feature type="chain" id="PRO_5044695876" evidence="1">
    <location>
        <begin position="25"/>
        <end position="83"/>
    </location>
</feature>
<dbReference type="InterPro" id="IPR021245">
    <property type="entry name" value="DUF2790"/>
</dbReference>
<name>A0A923FUS9_9PSED</name>
<reference evidence="4" key="5">
    <citation type="submission" date="2021-07" db="EMBL/GenBank/DDBJ databases">
        <authorList>
            <person name="Wevar Oller A.L."/>
            <person name="Talano M.A."/>
            <person name="Torres Tejerizo G.A."/>
            <person name="Agostini E."/>
        </authorList>
    </citation>
    <scope>NUCLEOTIDE SEQUENCE</scope>
    <source>
        <strain evidence="4">AW4</strain>
    </source>
</reference>
<keyword evidence="5" id="KW-1185">Reference proteome</keyword>